<proteinExistence type="inferred from homology"/>
<accession>A0ABV1GAX5</accession>
<dbReference type="EC" id="5.6.2.3" evidence="3"/>
<reference evidence="5 6" key="1">
    <citation type="submission" date="2024-03" db="EMBL/GenBank/DDBJ databases">
        <title>Human intestinal bacterial collection.</title>
        <authorList>
            <person name="Pauvert C."/>
            <person name="Hitch T.C.A."/>
            <person name="Clavel T."/>
        </authorList>
    </citation>
    <scope>NUCLEOTIDE SEQUENCE [LARGE SCALE GENOMIC DNA]</scope>
    <source>
        <strain evidence="5 6">CLA-JM-H11</strain>
    </source>
</reference>
<dbReference type="Pfam" id="PF14490">
    <property type="entry name" value="HHH_RecD2"/>
    <property type="match status" value="1"/>
</dbReference>
<dbReference type="PANTHER" id="PTHR43788:SF6">
    <property type="entry name" value="DNA HELICASE B"/>
    <property type="match status" value="1"/>
</dbReference>
<dbReference type="Gene3D" id="3.40.50.300">
    <property type="entry name" value="P-loop containing nucleotide triphosphate hydrolases"/>
    <property type="match status" value="2"/>
</dbReference>
<dbReference type="SUPFAM" id="SSF47781">
    <property type="entry name" value="RuvA domain 2-like"/>
    <property type="match status" value="1"/>
</dbReference>
<evidence type="ECO:0000256" key="1">
    <source>
        <dbReference type="ARBA" id="ARBA00022741"/>
    </source>
</evidence>
<dbReference type="HAMAP" id="MF_01488">
    <property type="entry name" value="RecD2"/>
    <property type="match status" value="1"/>
</dbReference>
<keyword evidence="6" id="KW-1185">Reference proteome</keyword>
<protein>
    <recommendedName>
        <fullName evidence="3">ATP-dependent RecD2 DNA helicase</fullName>
        <ecNumber evidence="3">5.6.2.3</ecNumber>
    </recommendedName>
    <alternativeName>
        <fullName evidence="3">DNA 5'-3' helicase subunit RecD2</fullName>
    </alternativeName>
</protein>
<gene>
    <name evidence="3" type="primary">recD2</name>
    <name evidence="5" type="ORF">WMO24_00660</name>
</gene>
<feature type="domain" description="AAA+ ATPase" evidence="4">
    <location>
        <begin position="335"/>
        <end position="479"/>
    </location>
</feature>
<dbReference type="InterPro" id="IPR006345">
    <property type="entry name" value="RecD2"/>
</dbReference>
<dbReference type="CDD" id="cd17933">
    <property type="entry name" value="DEXSc_RecD-like"/>
    <property type="match status" value="1"/>
</dbReference>
<evidence type="ECO:0000256" key="2">
    <source>
        <dbReference type="ARBA" id="ARBA00022840"/>
    </source>
</evidence>
<evidence type="ECO:0000259" key="4">
    <source>
        <dbReference type="SMART" id="SM00382"/>
    </source>
</evidence>
<keyword evidence="3" id="KW-0238">DNA-binding</keyword>
<dbReference type="InterPro" id="IPR027785">
    <property type="entry name" value="UvrD-like_helicase_C"/>
</dbReference>
<dbReference type="InterPro" id="IPR010994">
    <property type="entry name" value="RuvA_2-like"/>
</dbReference>
<comment type="function">
    <text evidence="3">DNA-dependent ATPase and ATP-dependent 5'-3' DNA helicase. Has no activity on blunt DNA or DNA with 3'-overhangs, requires at least 10 bases of 5'-ssDNA for helicase activity.</text>
</comment>
<dbReference type="InterPro" id="IPR055446">
    <property type="entry name" value="RecD2_N_OB"/>
</dbReference>
<dbReference type="Gene3D" id="2.30.30.940">
    <property type="match status" value="1"/>
</dbReference>
<dbReference type="Pfam" id="PF18335">
    <property type="entry name" value="SH3_13"/>
    <property type="match status" value="1"/>
</dbReference>
<dbReference type="EMBL" id="JBBMFA010000023">
    <property type="protein sequence ID" value="MEQ2518959.1"/>
    <property type="molecule type" value="Genomic_DNA"/>
</dbReference>
<keyword evidence="3" id="KW-0378">Hydrolase</keyword>
<dbReference type="Pfam" id="PF13245">
    <property type="entry name" value="AAA_19"/>
    <property type="match status" value="1"/>
</dbReference>
<dbReference type="Gene3D" id="1.10.10.2220">
    <property type="match status" value="1"/>
</dbReference>
<dbReference type="Pfam" id="PF23139">
    <property type="entry name" value="OB_YrrC"/>
    <property type="match status" value="1"/>
</dbReference>
<dbReference type="NCBIfam" id="TIGR01448">
    <property type="entry name" value="recD_rel"/>
    <property type="match status" value="1"/>
</dbReference>
<name>A0ABV1GAX5_9FIRM</name>
<keyword evidence="3" id="KW-0347">Helicase</keyword>
<keyword evidence="2 3" id="KW-0067">ATP-binding</keyword>
<dbReference type="Pfam" id="PF13538">
    <property type="entry name" value="UvrD_C_2"/>
    <property type="match status" value="1"/>
</dbReference>
<comment type="catalytic activity">
    <reaction evidence="3">
        <text>ATP + H2O = ADP + phosphate + H(+)</text>
        <dbReference type="Rhea" id="RHEA:13065"/>
        <dbReference type="ChEBI" id="CHEBI:15377"/>
        <dbReference type="ChEBI" id="CHEBI:15378"/>
        <dbReference type="ChEBI" id="CHEBI:30616"/>
        <dbReference type="ChEBI" id="CHEBI:43474"/>
        <dbReference type="ChEBI" id="CHEBI:456216"/>
        <dbReference type="EC" id="5.6.2.3"/>
    </reaction>
</comment>
<keyword evidence="3" id="KW-0413">Isomerase</keyword>
<dbReference type="Gene3D" id="1.10.150.20">
    <property type="entry name" value="5' to 3' exonuclease, C-terminal subdomain"/>
    <property type="match status" value="1"/>
</dbReference>
<dbReference type="InterPro" id="IPR029493">
    <property type="entry name" value="RecD2-like_HHH"/>
</dbReference>
<dbReference type="PANTHER" id="PTHR43788">
    <property type="entry name" value="DNA2/NAM7 HELICASE FAMILY MEMBER"/>
    <property type="match status" value="1"/>
</dbReference>
<evidence type="ECO:0000313" key="6">
    <source>
        <dbReference type="Proteomes" id="UP001477672"/>
    </source>
</evidence>
<dbReference type="InterPro" id="IPR041451">
    <property type="entry name" value="RecD2_SH13"/>
</dbReference>
<dbReference type="RefSeq" id="WP_349214138.1">
    <property type="nucleotide sequence ID" value="NZ_JBBMFA010000023.1"/>
</dbReference>
<dbReference type="Proteomes" id="UP001477672">
    <property type="component" value="Unassembled WGS sequence"/>
</dbReference>
<comment type="caution">
    <text evidence="5">The sequence shown here is derived from an EMBL/GenBank/DDBJ whole genome shotgun (WGS) entry which is preliminary data.</text>
</comment>
<keyword evidence="1 3" id="KW-0547">Nucleotide-binding</keyword>
<dbReference type="CDD" id="cd18809">
    <property type="entry name" value="SF1_C_RecD"/>
    <property type="match status" value="1"/>
</dbReference>
<sequence>MEQELETLTGTVENIVYRSEETGYTVLEFASDGILFTAVGEMEDVAEGEEVVLHGRFVTHPSFGEQLRVEAYEVSLPETAAAIRRYLASGVLPYIGKAMAGRIVDLFGEDTLEVIASQPMSLTAVKGISEEKARAISNEFKRLYGVREAINCLAKYNLSTATVVAMYRHYGPDTVDVIARDPYVLCAYPAYQDFSVADAIAQNMSFEYNSQERVRAGLQYVLRHNLQNGHACLPDDKLCAAVSSFLRVEPETVTSVLENMMEYGDLSCVETEKMRAVYLPDYLRAERNIAAHLRMLMSLSAPGEEQGDKLIDRIEQLQGIRYAPLQREAISAALRSNALVLTGGPGTGKTTAVNAMLAAFEQCGDRVALAAPTGRAAKRLSELTGRKAKTIHRLLEVDRSGGEIVRFIHNEKNLLKCDVVVIDEMSMVDDMLFESLLLALKPACKIIMVGDEDQLPSVGAGNVLGNIIASGIVPTVRLTEIFRQAAESMIVSNAHRIVTGQPPQKGGLDSDFFMLESDGEACADLVCDLVCRRLPQSYGFDPFEDIQVLCPSKIGPLGTVALNAALQQRLNPPGPGRPQIQVRDKILRVGDKVMQIKNNYDIPYTRPDGGEDGAGAFNGDMGVIESVDVRGGSVTVRSEERRIVYTSEYLRELEPAYAVTIHKSQGSEFPAVIVPVMDVPPKLCYRNLLYTGVTRAKSLCILAGHSREVVQMVHSVRRNKRFSCLAELLQRDDL</sequence>
<organism evidence="5 6">
    <name type="scientific">Ruthenibacterium intestinale</name>
    <dbReference type="NCBI Taxonomy" id="3133163"/>
    <lineage>
        <taxon>Bacteria</taxon>
        <taxon>Bacillati</taxon>
        <taxon>Bacillota</taxon>
        <taxon>Clostridia</taxon>
        <taxon>Eubacteriales</taxon>
        <taxon>Oscillospiraceae</taxon>
        <taxon>Ruthenibacterium</taxon>
    </lineage>
</organism>
<feature type="binding site" evidence="3">
    <location>
        <begin position="346"/>
        <end position="350"/>
    </location>
    <ligand>
        <name>ATP</name>
        <dbReference type="ChEBI" id="CHEBI:30616"/>
    </ligand>
</feature>
<dbReference type="InterPro" id="IPR027417">
    <property type="entry name" value="P-loop_NTPase"/>
</dbReference>
<evidence type="ECO:0000313" key="5">
    <source>
        <dbReference type="EMBL" id="MEQ2518959.1"/>
    </source>
</evidence>
<dbReference type="InterPro" id="IPR050534">
    <property type="entry name" value="Coronavir_polyprotein_1ab"/>
</dbReference>
<evidence type="ECO:0000256" key="3">
    <source>
        <dbReference type="HAMAP-Rule" id="MF_01488"/>
    </source>
</evidence>
<dbReference type="SMART" id="SM00382">
    <property type="entry name" value="AAA"/>
    <property type="match status" value="1"/>
</dbReference>
<dbReference type="InterPro" id="IPR003593">
    <property type="entry name" value="AAA+_ATPase"/>
</dbReference>
<dbReference type="SUPFAM" id="SSF52540">
    <property type="entry name" value="P-loop containing nucleoside triphosphate hydrolases"/>
    <property type="match status" value="1"/>
</dbReference>
<comment type="similarity">
    <text evidence="3">Belongs to the RecD family. RecD2 subfamily.</text>
</comment>